<dbReference type="InterPro" id="IPR001633">
    <property type="entry name" value="EAL_dom"/>
</dbReference>
<evidence type="ECO:0000313" key="2">
    <source>
        <dbReference type="EMBL" id="KRL88114.1"/>
    </source>
</evidence>
<dbReference type="AlphaFoldDB" id="A0A0R1UBJ2"/>
<reference evidence="2 3" key="1">
    <citation type="journal article" date="2015" name="Genome Announc.">
        <title>Expanding the biotechnology potential of lactobacilli through comparative genomics of 213 strains and associated genera.</title>
        <authorList>
            <person name="Sun Z."/>
            <person name="Harris H.M."/>
            <person name="McCann A."/>
            <person name="Guo C."/>
            <person name="Argimon S."/>
            <person name="Zhang W."/>
            <person name="Yang X."/>
            <person name="Jeffery I.B."/>
            <person name="Cooney J.C."/>
            <person name="Kagawa T.F."/>
            <person name="Liu W."/>
            <person name="Song Y."/>
            <person name="Salvetti E."/>
            <person name="Wrobel A."/>
            <person name="Rasinkangas P."/>
            <person name="Parkhill J."/>
            <person name="Rea M.C."/>
            <person name="O'Sullivan O."/>
            <person name="Ritari J."/>
            <person name="Douillard F.P."/>
            <person name="Paul Ross R."/>
            <person name="Yang R."/>
            <person name="Briner A.E."/>
            <person name="Felis G.E."/>
            <person name="de Vos W.M."/>
            <person name="Barrangou R."/>
            <person name="Klaenhammer T.R."/>
            <person name="Caufield P.W."/>
            <person name="Cui Y."/>
            <person name="Zhang H."/>
            <person name="O'Toole P.W."/>
        </authorList>
    </citation>
    <scope>NUCLEOTIDE SEQUENCE [LARGE SCALE GENOMIC DNA]</scope>
    <source>
        <strain evidence="2 3">DSM 15945</strain>
    </source>
</reference>
<accession>A0A0R1UBJ2</accession>
<dbReference type="GO" id="GO:0071111">
    <property type="term" value="F:cyclic-guanylate-specific phosphodiesterase activity"/>
    <property type="evidence" value="ECO:0007669"/>
    <property type="project" value="InterPro"/>
</dbReference>
<dbReference type="Proteomes" id="UP000051922">
    <property type="component" value="Unassembled WGS sequence"/>
</dbReference>
<keyword evidence="3" id="KW-1185">Reference proteome</keyword>
<dbReference type="Pfam" id="PF00563">
    <property type="entry name" value="EAL"/>
    <property type="match status" value="1"/>
</dbReference>
<feature type="domain" description="EAL" evidence="1">
    <location>
        <begin position="1"/>
        <end position="226"/>
    </location>
</feature>
<sequence>MNTYTYFAQAIVNVATRKVEKYELLLRAWSPQTHEWYLPNSFDISVGMQTRMLKEALKDLEVKRVGINLTPEQFASRGVVQRLARFVAQTPELIELTVELTTAPTLTELSAMAPEYHQHGILIALDDVGSDIDDLDLAAQLAPNVDIFKFALQNLREQGHTDDLLGQMRPWAELAAQHDVQFTVEGVETYTDLQLARQAGATRAQGFFFNHPIAPREQKQRAFAQQISNLNDLI</sequence>
<dbReference type="Gene3D" id="3.20.20.450">
    <property type="entry name" value="EAL domain"/>
    <property type="match status" value="1"/>
</dbReference>
<gene>
    <name evidence="2" type="ORF">FC50_GL000308</name>
</gene>
<dbReference type="InterPro" id="IPR035919">
    <property type="entry name" value="EAL_sf"/>
</dbReference>
<evidence type="ECO:0000313" key="3">
    <source>
        <dbReference type="Proteomes" id="UP000051922"/>
    </source>
</evidence>
<dbReference type="SMART" id="SM00052">
    <property type="entry name" value="EAL"/>
    <property type="match status" value="1"/>
</dbReference>
<dbReference type="SUPFAM" id="SSF141868">
    <property type="entry name" value="EAL domain-like"/>
    <property type="match status" value="1"/>
</dbReference>
<proteinExistence type="predicted"/>
<comment type="caution">
    <text evidence="2">The sequence shown here is derived from an EMBL/GenBank/DDBJ whole genome shotgun (WGS) entry which is preliminary data.</text>
</comment>
<dbReference type="EMBL" id="AZFJ01000007">
    <property type="protein sequence ID" value="KRL88114.1"/>
    <property type="molecule type" value="Genomic_DNA"/>
</dbReference>
<dbReference type="STRING" id="1423783.FC50_GL000308"/>
<name>A0A0R1UBJ2_9LACO</name>
<dbReference type="PROSITE" id="PS50883">
    <property type="entry name" value="EAL"/>
    <property type="match status" value="1"/>
</dbReference>
<protein>
    <recommendedName>
        <fullName evidence="1">EAL domain-containing protein</fullName>
    </recommendedName>
</protein>
<organism evidence="2 3">
    <name type="scientific">Lacticaseibacillus pantheris DSM 15945 = JCM 12539 = NBRC 106106</name>
    <dbReference type="NCBI Taxonomy" id="1423783"/>
    <lineage>
        <taxon>Bacteria</taxon>
        <taxon>Bacillati</taxon>
        <taxon>Bacillota</taxon>
        <taxon>Bacilli</taxon>
        <taxon>Lactobacillales</taxon>
        <taxon>Lactobacillaceae</taxon>
        <taxon>Lacticaseibacillus</taxon>
    </lineage>
</organism>
<dbReference type="CDD" id="cd01948">
    <property type="entry name" value="EAL"/>
    <property type="match status" value="1"/>
</dbReference>
<dbReference type="OrthoDB" id="581425at2"/>
<dbReference type="PANTHER" id="PTHR33121:SF70">
    <property type="entry name" value="SIGNALING PROTEIN YKOW"/>
    <property type="match status" value="1"/>
</dbReference>
<dbReference type="InterPro" id="IPR050706">
    <property type="entry name" value="Cyclic-di-GMP_PDE-like"/>
</dbReference>
<evidence type="ECO:0000259" key="1">
    <source>
        <dbReference type="PROSITE" id="PS50883"/>
    </source>
</evidence>
<dbReference type="RefSeq" id="WP_056956156.1">
    <property type="nucleotide sequence ID" value="NZ_AZFJ01000007.1"/>
</dbReference>
<dbReference type="PANTHER" id="PTHR33121">
    <property type="entry name" value="CYCLIC DI-GMP PHOSPHODIESTERASE PDEF"/>
    <property type="match status" value="1"/>
</dbReference>
<dbReference type="PATRIC" id="fig|1423783.4.peg.319"/>